<dbReference type="Gene3D" id="1.25.40.10">
    <property type="entry name" value="Tetratricopeptide repeat domain"/>
    <property type="match status" value="6"/>
</dbReference>
<feature type="repeat" description="PPR" evidence="2">
    <location>
        <begin position="416"/>
        <end position="450"/>
    </location>
</feature>
<dbReference type="Proteomes" id="UP001497512">
    <property type="component" value="Chromosome 1"/>
</dbReference>
<evidence type="ECO:0000313" key="4">
    <source>
        <dbReference type="Proteomes" id="UP001497512"/>
    </source>
</evidence>
<dbReference type="PROSITE" id="PS51375">
    <property type="entry name" value="PPR"/>
    <property type="match status" value="10"/>
</dbReference>
<dbReference type="EMBL" id="OZ019893">
    <property type="protein sequence ID" value="CAK9191689.1"/>
    <property type="molecule type" value="Genomic_DNA"/>
</dbReference>
<evidence type="ECO:0000256" key="2">
    <source>
        <dbReference type="PROSITE-ProRule" id="PRU00708"/>
    </source>
</evidence>
<feature type="repeat" description="PPR" evidence="2">
    <location>
        <begin position="113"/>
        <end position="147"/>
    </location>
</feature>
<accession>A0ABP0TBH3</accession>
<feature type="repeat" description="PPR" evidence="2">
    <location>
        <begin position="82"/>
        <end position="112"/>
    </location>
</feature>
<feature type="repeat" description="PPR" evidence="2">
    <location>
        <begin position="517"/>
        <end position="551"/>
    </location>
</feature>
<feature type="repeat" description="PPR" evidence="2">
    <location>
        <begin position="315"/>
        <end position="349"/>
    </location>
</feature>
<organism evidence="3 4">
    <name type="scientific">Sphagnum troendelagicum</name>
    <dbReference type="NCBI Taxonomy" id="128251"/>
    <lineage>
        <taxon>Eukaryota</taxon>
        <taxon>Viridiplantae</taxon>
        <taxon>Streptophyta</taxon>
        <taxon>Embryophyta</taxon>
        <taxon>Bryophyta</taxon>
        <taxon>Sphagnophytina</taxon>
        <taxon>Sphagnopsida</taxon>
        <taxon>Sphagnales</taxon>
        <taxon>Sphagnaceae</taxon>
        <taxon>Sphagnum</taxon>
    </lineage>
</organism>
<keyword evidence="4" id="KW-1185">Reference proteome</keyword>
<dbReference type="PANTHER" id="PTHR24015:SF548">
    <property type="entry name" value="OS08G0340900 PROTEIN"/>
    <property type="match status" value="1"/>
</dbReference>
<evidence type="ECO:0008006" key="5">
    <source>
        <dbReference type="Google" id="ProtNLM"/>
    </source>
</evidence>
<name>A0ABP0TBH3_9BRYO</name>
<dbReference type="InterPro" id="IPR002885">
    <property type="entry name" value="PPR_rpt"/>
</dbReference>
<dbReference type="InterPro" id="IPR046960">
    <property type="entry name" value="PPR_At4g14850-like_plant"/>
</dbReference>
<protein>
    <recommendedName>
        <fullName evidence="5">Pentatricopeptide repeat-containing protein</fullName>
    </recommendedName>
</protein>
<feature type="repeat" description="PPR" evidence="2">
    <location>
        <begin position="12"/>
        <end position="46"/>
    </location>
</feature>
<evidence type="ECO:0000313" key="3">
    <source>
        <dbReference type="EMBL" id="CAK9191689.1"/>
    </source>
</evidence>
<feature type="repeat" description="PPR" evidence="2">
    <location>
        <begin position="284"/>
        <end position="314"/>
    </location>
</feature>
<proteinExistence type="predicted"/>
<keyword evidence="1" id="KW-0677">Repeat</keyword>
<dbReference type="Pfam" id="PF01535">
    <property type="entry name" value="PPR"/>
    <property type="match status" value="4"/>
</dbReference>
<feature type="repeat" description="PPR" evidence="2">
    <location>
        <begin position="618"/>
        <end position="652"/>
    </location>
</feature>
<feature type="repeat" description="PPR" evidence="2">
    <location>
        <begin position="451"/>
        <end position="485"/>
    </location>
</feature>
<reference evidence="3 4" key="1">
    <citation type="submission" date="2024-02" db="EMBL/GenBank/DDBJ databases">
        <authorList>
            <consortium name="ELIXIR-Norway"/>
            <consortium name="Elixir Norway"/>
        </authorList>
    </citation>
    <scope>NUCLEOTIDE SEQUENCE [LARGE SCALE GENOMIC DNA]</scope>
</reference>
<dbReference type="Pfam" id="PF13041">
    <property type="entry name" value="PPR_2"/>
    <property type="match status" value="6"/>
</dbReference>
<dbReference type="Pfam" id="PF20431">
    <property type="entry name" value="E_motif"/>
    <property type="match status" value="1"/>
</dbReference>
<dbReference type="InterPro" id="IPR011990">
    <property type="entry name" value="TPR-like_helical_dom_sf"/>
</dbReference>
<evidence type="ECO:0000256" key="1">
    <source>
        <dbReference type="ARBA" id="ARBA00022737"/>
    </source>
</evidence>
<dbReference type="PANTHER" id="PTHR24015">
    <property type="entry name" value="OS07G0578800 PROTEIN-RELATED"/>
    <property type="match status" value="1"/>
</dbReference>
<sequence length="795" mass="87464">MAALVPGTVQLDRFSWNRRLARHVKAGQYEKTMELHQLMQQEGMTPDKYTFVPVLNACASLQSLDAGRHAHELIIQSRCESDLIVGNSLVNMYAKCGSMEDAGRVFNKMPSRDLVSWNAMILGHVRYGQGQKALELFQQMQQEGVQPGRVTFVGVLNACASVVALEEGRRAHQQIVQSSLESDLIVGTTLIDMYAKCRSMQDAWRVFIKMSARDVVSWNAIILGYVKCGQGKKALDLFRQMQCESVVPSPVTFMGVLNACASVVSLEEGRYAHEQILKTGCESNVFVQSSLIDMYAKCGSMEDARRVFNKMVLHDVVSWNAMILGHVKCGQGQKGLELFNCMQQEGVQPDPVTFVGVLNACASISTLDEGRHVHEQIIECGFESNIFVQTSLVDMYAKCGSMEDAWNVFDNMGSCVVASWNAMILGLVKCRQGQKVLELFQQMHLEGVQPDPVTFVGVLNACASIAALDEGRRVHEQIIHSGCESDVFVSSSLVNMYAKCGSMKDSWSVFNKMPLRNVVTWNAIIFGYVKFGQGHKALELFQQMQREGVQPGPVTFAGVLNACASIVALEEGRDVHEQVIQSGCESNAFVGTSLVDMYVKCGSMEDALRVFNKLPSLNVVSWTAMRKGYAIHGHGKEALGHFERMCEEGVEVNGVTFVCLLSACSHVGLVDEGLHFFESMGSVYSIAAAVEHYSCMVDLLGHAGHLQKAEDIIKVMSCEQSIVVWKALVGACRIHGDVELGERISELVLKADPGNAASYVMLSNIFAAGGKWDLSEAVQHQRKTGVRQTAWSHAD</sequence>
<dbReference type="InterPro" id="IPR046848">
    <property type="entry name" value="E_motif"/>
</dbReference>
<gene>
    <name evidence="3" type="ORF">CSSPTR1EN2_LOCUS1516</name>
</gene>
<dbReference type="NCBIfam" id="TIGR00756">
    <property type="entry name" value="PPR"/>
    <property type="match status" value="9"/>
</dbReference>
<feature type="repeat" description="PPR" evidence="2">
    <location>
        <begin position="214"/>
        <end position="248"/>
    </location>
</feature>